<comment type="caution">
    <text evidence="2">The sequence shown here is derived from an EMBL/GenBank/DDBJ whole genome shotgun (WGS) entry which is preliminary data.</text>
</comment>
<feature type="non-terminal residue" evidence="2">
    <location>
        <position position="154"/>
    </location>
</feature>
<feature type="region of interest" description="Disordered" evidence="1">
    <location>
        <begin position="48"/>
        <end position="70"/>
    </location>
</feature>
<organism evidence="2 3">
    <name type="scientific">Batillaria attramentaria</name>
    <dbReference type="NCBI Taxonomy" id="370345"/>
    <lineage>
        <taxon>Eukaryota</taxon>
        <taxon>Metazoa</taxon>
        <taxon>Spiralia</taxon>
        <taxon>Lophotrochozoa</taxon>
        <taxon>Mollusca</taxon>
        <taxon>Gastropoda</taxon>
        <taxon>Caenogastropoda</taxon>
        <taxon>Sorbeoconcha</taxon>
        <taxon>Cerithioidea</taxon>
        <taxon>Batillariidae</taxon>
        <taxon>Batillaria</taxon>
    </lineage>
</organism>
<sequence length="154" mass="17253">DASLQKPTVDNGNRFDKRTCTEIYLSKVFTKSVLKERRQNGPNLYVQHKSHKTHSDNKRIWPSDETKTGEAEPVTLAHEVHGLGHEPREGQVVRRVISNEAEVWDAALDLLLLPLRGRLEEERGGLVEVALLLGTLSVPEQITTRTSGPVTDDL</sequence>
<reference evidence="2 3" key="1">
    <citation type="journal article" date="2023" name="Sci. Data">
        <title>Genome assembly of the Korean intertidal mud-creeper Batillaria attramentaria.</title>
        <authorList>
            <person name="Patra A.K."/>
            <person name="Ho P.T."/>
            <person name="Jun S."/>
            <person name="Lee S.J."/>
            <person name="Kim Y."/>
            <person name="Won Y.J."/>
        </authorList>
    </citation>
    <scope>NUCLEOTIDE SEQUENCE [LARGE SCALE GENOMIC DNA]</scope>
    <source>
        <strain evidence="2">Wonlab-2016</strain>
    </source>
</reference>
<protein>
    <submittedName>
        <fullName evidence="2">Uncharacterized protein</fullName>
    </submittedName>
</protein>
<evidence type="ECO:0000256" key="1">
    <source>
        <dbReference type="SAM" id="MobiDB-lite"/>
    </source>
</evidence>
<name>A0ABD0M3E7_9CAEN</name>
<dbReference type="Proteomes" id="UP001519460">
    <property type="component" value="Unassembled WGS sequence"/>
</dbReference>
<accession>A0ABD0M3E7</accession>
<dbReference type="EMBL" id="JACVVK020000007">
    <property type="protein sequence ID" value="KAK7506339.1"/>
    <property type="molecule type" value="Genomic_DNA"/>
</dbReference>
<keyword evidence="3" id="KW-1185">Reference proteome</keyword>
<feature type="compositionally biased region" description="Basic and acidic residues" evidence="1">
    <location>
        <begin position="53"/>
        <end position="70"/>
    </location>
</feature>
<proteinExistence type="predicted"/>
<evidence type="ECO:0000313" key="3">
    <source>
        <dbReference type="Proteomes" id="UP001519460"/>
    </source>
</evidence>
<evidence type="ECO:0000313" key="2">
    <source>
        <dbReference type="EMBL" id="KAK7506339.1"/>
    </source>
</evidence>
<gene>
    <name evidence="2" type="ORF">BaRGS_00002451</name>
</gene>
<feature type="non-terminal residue" evidence="2">
    <location>
        <position position="1"/>
    </location>
</feature>
<dbReference type="AlphaFoldDB" id="A0ABD0M3E7"/>